<dbReference type="Proteomes" id="UP001070176">
    <property type="component" value="Unassembled WGS sequence"/>
</dbReference>
<evidence type="ECO:0000313" key="1">
    <source>
        <dbReference type="EMBL" id="MCX8533654.1"/>
    </source>
</evidence>
<organism evidence="1 2">
    <name type="scientific">Chryseobacterium luquanense</name>
    <dbReference type="NCBI Taxonomy" id="2983766"/>
    <lineage>
        <taxon>Bacteria</taxon>
        <taxon>Pseudomonadati</taxon>
        <taxon>Bacteroidota</taxon>
        <taxon>Flavobacteriia</taxon>
        <taxon>Flavobacteriales</taxon>
        <taxon>Weeksellaceae</taxon>
        <taxon>Chryseobacterium group</taxon>
        <taxon>Chryseobacterium</taxon>
    </lineage>
</organism>
<name>A0ABT3Y670_9FLAO</name>
<proteinExistence type="predicted"/>
<sequence length="907" mass="104811">MIKKWIIYFTLLFPVLTFSQKKDSLQPGTSTSISFTIENKTSETKIFILRVETSNNQIVPILKDGEMKVLPDESKSYIVPLKIATETPQGEYSVILYGTEKSTNEKFNQTLDFFVLGSRKLSLTALESPEFVKAGEKIKSTFLLKNNGNIAEDLILESKNAVVNEGASLMLAPGEGKIITITKNTQSDLGKNEYQNLNLTVYSKDRPEENQTVYSNVKIISVKPIEDDIFHRFPVSASVSFIGMKNRGKYDDGFQGEIYGKGSLDQENKNLLEFHAVSKNPVEFNSFTQYEEYFVNYKRENLFIHLGDKNYSSSFLTEYARYGRGAEIRFDFNKISFGGFYNHPRFFRDIKDAFNVYSKLKIAKESEITAGYLYKIPRTEDANFSFTNLRLDSNAHLPYLAGKFKLNKNLEIAGETSYSKTNTTDGTAFMLQTIASYEKLKGNAMYMRASPKYAGYFNNTSTFNGNLQYQMSKRIHLTANYVHDAKNFQRDTLFLAAPYRKFLQYGIQYKYSKNGNLMLYNGSQRYEDRLMPREFDYNERFFKLSIDHQIGIFQLNIEGQLGKTDNYLTGFSGNSSFYTANIGFVKFKTSFNLYGSYALTSRYQLQNQKQFYYGARVLSRFSDNTYFSLFYQNNYMPEDYYTDRNLFELLFHQQIFQKHEFDVSARYNLQRGELGNKDFVFSLRYTLKMNIPTQKVAEYTTLSGSIKNLGVKKISGIRLILGNHLSITDRNGNFIFKNVNPGDYILEIDRSTTEINDITDRNVPASLLLTDKENIFNFGLTSAAKIDGKIYYTEQENKLSFAQLPQKGKKKRENLIIEATNGNQTFRKMAIIGESFDFTYLRPGDWKVKVYRNGLDKKYKIPIDQFEFNLKSDETKNIIINVIKQSSEIKYQQETIKVSYNENKKQK</sequence>
<comment type="caution">
    <text evidence="1">The sequence shown here is derived from an EMBL/GenBank/DDBJ whole genome shotgun (WGS) entry which is preliminary data.</text>
</comment>
<dbReference type="RefSeq" id="WP_267282150.1">
    <property type="nucleotide sequence ID" value="NZ_JAOVZV010000017.1"/>
</dbReference>
<evidence type="ECO:0008006" key="3">
    <source>
        <dbReference type="Google" id="ProtNLM"/>
    </source>
</evidence>
<evidence type="ECO:0000313" key="2">
    <source>
        <dbReference type="Proteomes" id="UP001070176"/>
    </source>
</evidence>
<dbReference type="SUPFAM" id="SSF117074">
    <property type="entry name" value="Hypothetical protein PA1324"/>
    <property type="match status" value="1"/>
</dbReference>
<dbReference type="EMBL" id="JAOVZV010000017">
    <property type="protein sequence ID" value="MCX8533654.1"/>
    <property type="molecule type" value="Genomic_DNA"/>
</dbReference>
<gene>
    <name evidence="1" type="ORF">OEA66_14960</name>
</gene>
<accession>A0ABT3Y670</accession>
<protein>
    <recommendedName>
        <fullName evidence="3">Ubp3 associated protein Bre5</fullName>
    </recommendedName>
</protein>
<reference evidence="1" key="1">
    <citation type="submission" date="2022-10" db="EMBL/GenBank/DDBJ databases">
        <title>Chryseobacterium sp. nov., a novel bacterial species.</title>
        <authorList>
            <person name="Cao Y."/>
        </authorList>
    </citation>
    <scope>NUCLEOTIDE SEQUENCE</scope>
    <source>
        <strain evidence="1">KC 927</strain>
    </source>
</reference>
<keyword evidence="2" id="KW-1185">Reference proteome</keyword>